<feature type="transmembrane region" description="Helical" evidence="2">
    <location>
        <begin position="219"/>
        <end position="236"/>
    </location>
</feature>
<evidence type="ECO:0000313" key="3">
    <source>
        <dbReference type="EMBL" id="GMH51266.1"/>
    </source>
</evidence>
<feature type="compositionally biased region" description="Low complexity" evidence="1">
    <location>
        <begin position="16"/>
        <end position="38"/>
    </location>
</feature>
<dbReference type="AlphaFoldDB" id="A0A9W6ZFM3"/>
<dbReference type="OrthoDB" id="197579at2759"/>
<reference evidence="4" key="1">
    <citation type="journal article" date="2023" name="Commun. Biol.">
        <title>Genome analysis of Parmales, the sister group of diatoms, reveals the evolutionary specialization of diatoms from phago-mixotrophs to photoautotrophs.</title>
        <authorList>
            <person name="Ban H."/>
            <person name="Sato S."/>
            <person name="Yoshikawa S."/>
            <person name="Yamada K."/>
            <person name="Nakamura Y."/>
            <person name="Ichinomiya M."/>
            <person name="Sato N."/>
            <person name="Blanc-Mathieu R."/>
            <person name="Endo H."/>
            <person name="Kuwata A."/>
            <person name="Ogata H."/>
        </authorList>
    </citation>
    <scope>NUCLEOTIDE SEQUENCE [LARGE SCALE GENOMIC DNA]</scope>
    <source>
        <strain evidence="4">NIES 3700</strain>
    </source>
</reference>
<comment type="caution">
    <text evidence="3">The sequence shown here is derived from an EMBL/GenBank/DDBJ whole genome shotgun (WGS) entry which is preliminary data.</text>
</comment>
<feature type="region of interest" description="Disordered" evidence="1">
    <location>
        <begin position="1"/>
        <end position="38"/>
    </location>
</feature>
<protein>
    <submittedName>
        <fullName evidence="3">Uncharacterized protein</fullName>
    </submittedName>
</protein>
<feature type="transmembrane region" description="Helical" evidence="2">
    <location>
        <begin position="165"/>
        <end position="183"/>
    </location>
</feature>
<proteinExistence type="predicted"/>
<sequence>MANTRSKSTRSRSKSPSRSTPSSISNSKPKKSTTTQSPLFPHGLYPTVALTDTVNALAHYWAAWICFDGGKNEAGWGFLTVAFAASVGVARFGFHETLFASTNGNLADFAAYVGLPLVGRSFMSGLGSFCSFYPYLSNLNSYEYIITLCFIEQLTRALPKIKDDLKVLPNVLLFVIPVLLSSYQKKDWSCFAGMIIFVVSAVVIKPERENCLFGCRRENLFHWGISIAAVLVAMGLV</sequence>
<gene>
    <name evidence="3" type="ORF">TrLO_g8356</name>
</gene>
<accession>A0A9W6ZFM3</accession>
<evidence type="ECO:0000256" key="2">
    <source>
        <dbReference type="SAM" id="Phobius"/>
    </source>
</evidence>
<name>A0A9W6ZFM3_9STRA</name>
<organism evidence="3 4">
    <name type="scientific">Triparma laevis f. longispina</name>
    <dbReference type="NCBI Taxonomy" id="1714387"/>
    <lineage>
        <taxon>Eukaryota</taxon>
        <taxon>Sar</taxon>
        <taxon>Stramenopiles</taxon>
        <taxon>Ochrophyta</taxon>
        <taxon>Bolidophyceae</taxon>
        <taxon>Parmales</taxon>
        <taxon>Triparmaceae</taxon>
        <taxon>Triparma</taxon>
    </lineage>
</organism>
<feature type="transmembrane region" description="Helical" evidence="2">
    <location>
        <begin position="189"/>
        <end position="207"/>
    </location>
</feature>
<evidence type="ECO:0000313" key="4">
    <source>
        <dbReference type="Proteomes" id="UP001165122"/>
    </source>
</evidence>
<keyword evidence="2" id="KW-0472">Membrane</keyword>
<keyword evidence="4" id="KW-1185">Reference proteome</keyword>
<keyword evidence="2" id="KW-1133">Transmembrane helix</keyword>
<dbReference type="Proteomes" id="UP001165122">
    <property type="component" value="Unassembled WGS sequence"/>
</dbReference>
<evidence type="ECO:0000256" key="1">
    <source>
        <dbReference type="SAM" id="MobiDB-lite"/>
    </source>
</evidence>
<dbReference type="EMBL" id="BRXW01000402">
    <property type="protein sequence ID" value="GMH51266.1"/>
    <property type="molecule type" value="Genomic_DNA"/>
</dbReference>
<keyword evidence="2" id="KW-0812">Transmembrane</keyword>